<proteinExistence type="predicted"/>
<dbReference type="Proteomes" id="UP000002058">
    <property type="component" value="Unassembled WGS sequence"/>
</dbReference>
<dbReference type="EMBL" id="CH476617">
    <property type="protein sequence ID" value="EEP80165.1"/>
    <property type="molecule type" value="Genomic_DNA"/>
</dbReference>
<keyword evidence="1" id="KW-1133">Transmembrane helix</keyword>
<organism evidence="2 3">
    <name type="scientific">Uncinocarpus reesii (strain UAMH 1704)</name>
    <dbReference type="NCBI Taxonomy" id="336963"/>
    <lineage>
        <taxon>Eukaryota</taxon>
        <taxon>Fungi</taxon>
        <taxon>Dikarya</taxon>
        <taxon>Ascomycota</taxon>
        <taxon>Pezizomycotina</taxon>
        <taxon>Eurotiomycetes</taxon>
        <taxon>Eurotiomycetidae</taxon>
        <taxon>Onygenales</taxon>
        <taxon>Onygenaceae</taxon>
        <taxon>Uncinocarpus</taxon>
    </lineage>
</organism>
<protein>
    <submittedName>
        <fullName evidence="2">Uncharacterized protein</fullName>
    </submittedName>
</protein>
<gene>
    <name evidence="2" type="ORF">UREG_05007</name>
</gene>
<dbReference type="HOGENOM" id="CLU_1876980_0_0_1"/>
<feature type="transmembrane region" description="Helical" evidence="1">
    <location>
        <begin position="72"/>
        <end position="95"/>
    </location>
</feature>
<evidence type="ECO:0000313" key="2">
    <source>
        <dbReference type="EMBL" id="EEP80165.1"/>
    </source>
</evidence>
<name>C4JRB8_UNCRE</name>
<evidence type="ECO:0000313" key="3">
    <source>
        <dbReference type="Proteomes" id="UP000002058"/>
    </source>
</evidence>
<sequence>MDGMPSHVTFIIINDRALQCSIIKPDTIFKDSVQDTLARFPLCVHTLHFVKTITMMQVDGCPRDLDAQLETYGMIVAVASITIITAGGFLAVTYLKNSSPTGALDYLLALKPETGSYGGYVFHRASYPDPGASQTL</sequence>
<dbReference type="GeneID" id="8443317"/>
<keyword evidence="1" id="KW-0472">Membrane</keyword>
<keyword evidence="3" id="KW-1185">Reference proteome</keyword>
<dbReference type="VEuPathDB" id="FungiDB:UREG_05007"/>
<dbReference type="InParanoid" id="C4JRB8"/>
<dbReference type="RefSeq" id="XP_002584318.1">
    <property type="nucleotide sequence ID" value="XM_002584272.1"/>
</dbReference>
<evidence type="ECO:0000256" key="1">
    <source>
        <dbReference type="SAM" id="Phobius"/>
    </source>
</evidence>
<keyword evidence="1" id="KW-0812">Transmembrane</keyword>
<accession>C4JRB8</accession>
<reference evidence="3" key="1">
    <citation type="journal article" date="2009" name="Genome Res.">
        <title>Comparative genomic analyses of the human fungal pathogens Coccidioides and their relatives.</title>
        <authorList>
            <person name="Sharpton T.J."/>
            <person name="Stajich J.E."/>
            <person name="Rounsley S.D."/>
            <person name="Gardner M.J."/>
            <person name="Wortman J.R."/>
            <person name="Jordar V.S."/>
            <person name="Maiti R."/>
            <person name="Kodira C.D."/>
            <person name="Neafsey D.E."/>
            <person name="Zeng Q."/>
            <person name="Hung C.-Y."/>
            <person name="McMahan C."/>
            <person name="Muszewska A."/>
            <person name="Grynberg M."/>
            <person name="Mandel M.A."/>
            <person name="Kellner E.M."/>
            <person name="Barker B.M."/>
            <person name="Galgiani J.N."/>
            <person name="Orbach M.J."/>
            <person name="Kirkland T.N."/>
            <person name="Cole G.T."/>
            <person name="Henn M.R."/>
            <person name="Birren B.W."/>
            <person name="Taylor J.W."/>
        </authorList>
    </citation>
    <scope>NUCLEOTIDE SEQUENCE [LARGE SCALE GENOMIC DNA]</scope>
    <source>
        <strain evidence="3">UAMH 1704</strain>
    </source>
</reference>
<dbReference type="AlphaFoldDB" id="C4JRB8"/>
<dbReference type="KEGG" id="ure:UREG_05007"/>